<dbReference type="GO" id="GO:0003727">
    <property type="term" value="F:single-stranded RNA binding"/>
    <property type="evidence" value="ECO:0007669"/>
    <property type="project" value="TreeGrafter"/>
</dbReference>
<dbReference type="GO" id="GO:0016891">
    <property type="term" value="F:RNA endonuclease activity producing 5'-phosphomonoesters, hydrolytic mechanism"/>
    <property type="evidence" value="ECO:0007669"/>
    <property type="project" value="TreeGrafter"/>
</dbReference>
<organism evidence="6">
    <name type="scientific">hydrothermal vent metagenome</name>
    <dbReference type="NCBI Taxonomy" id="652676"/>
    <lineage>
        <taxon>unclassified sequences</taxon>
        <taxon>metagenomes</taxon>
        <taxon>ecological metagenomes</taxon>
    </lineage>
</organism>
<protein>
    <submittedName>
        <fullName evidence="6">Endonuclease V</fullName>
        <ecNumber evidence="6">3.1.21.7</ecNumber>
    </submittedName>
</protein>
<evidence type="ECO:0000256" key="2">
    <source>
        <dbReference type="ARBA" id="ARBA00022490"/>
    </source>
</evidence>
<dbReference type="EC" id="3.1.21.7" evidence="6"/>
<gene>
    <name evidence="6" type="ORF">MNBD_NITROSPINAE04-1131</name>
</gene>
<dbReference type="Gene3D" id="3.30.2170.10">
    <property type="entry name" value="archaeoglobus fulgidus dsm 4304 superfamily"/>
    <property type="match status" value="1"/>
</dbReference>
<evidence type="ECO:0000313" key="6">
    <source>
        <dbReference type="EMBL" id="VAX22466.1"/>
    </source>
</evidence>
<dbReference type="InterPro" id="IPR007581">
    <property type="entry name" value="Endonuclease-V"/>
</dbReference>
<dbReference type="GO" id="GO:0043737">
    <property type="term" value="F:deoxyribonuclease V activity"/>
    <property type="evidence" value="ECO:0007669"/>
    <property type="project" value="UniProtKB-EC"/>
</dbReference>
<dbReference type="HAMAP" id="MF_00801">
    <property type="entry name" value="Endonuclease_5"/>
    <property type="match status" value="1"/>
</dbReference>
<dbReference type="GO" id="GO:0005737">
    <property type="term" value="C:cytoplasm"/>
    <property type="evidence" value="ECO:0007669"/>
    <property type="project" value="UniProtKB-SubCell"/>
</dbReference>
<evidence type="ECO:0000256" key="3">
    <source>
        <dbReference type="ARBA" id="ARBA00022722"/>
    </source>
</evidence>
<reference evidence="6" key="1">
    <citation type="submission" date="2018-06" db="EMBL/GenBank/DDBJ databases">
        <authorList>
            <person name="Zhirakovskaya E."/>
        </authorList>
    </citation>
    <scope>NUCLEOTIDE SEQUENCE</scope>
</reference>
<dbReference type="NCBIfam" id="NF008629">
    <property type="entry name" value="PRK11617.1"/>
    <property type="match status" value="1"/>
</dbReference>
<sequence length="220" mass="24098">MVMSVDYSHITTAKARELQDKLAKLVIKKTTFSDINVVAGIDVSIRNNRAIAAIVALSIPKLEVLEKAIAVRPVEFPYVPGLLAFREAPVIFEAFDKLKIVPDILVVDGQGYAHPRRLGLACHLGVELDLPSIGCAKSRLTGIHREPGQKRGSRVALTDKGETIGAVVRTRENVKPVYISIGHRIDLDTAVKLILRLCSRYRLPEPIREAHKTAGSLAVT</sequence>
<dbReference type="PANTHER" id="PTHR28511">
    <property type="entry name" value="ENDONUCLEASE V"/>
    <property type="match status" value="1"/>
</dbReference>
<dbReference type="GO" id="GO:0006281">
    <property type="term" value="P:DNA repair"/>
    <property type="evidence" value="ECO:0007669"/>
    <property type="project" value="InterPro"/>
</dbReference>
<keyword evidence="4 6" id="KW-0255">Endonuclease</keyword>
<evidence type="ECO:0000256" key="4">
    <source>
        <dbReference type="ARBA" id="ARBA00022759"/>
    </source>
</evidence>
<accession>A0A3B1BVV5</accession>
<dbReference type="PANTHER" id="PTHR28511:SF1">
    <property type="entry name" value="ENDONUCLEASE V"/>
    <property type="match status" value="1"/>
</dbReference>
<evidence type="ECO:0000256" key="5">
    <source>
        <dbReference type="ARBA" id="ARBA00022801"/>
    </source>
</evidence>
<keyword evidence="2" id="KW-0963">Cytoplasm</keyword>
<keyword evidence="3" id="KW-0540">Nuclease</keyword>
<dbReference type="Pfam" id="PF04493">
    <property type="entry name" value="Endonuclease_5"/>
    <property type="match status" value="1"/>
</dbReference>
<proteinExistence type="inferred from homology"/>
<name>A0A3B1BVV5_9ZZZZ</name>
<evidence type="ECO:0000256" key="1">
    <source>
        <dbReference type="ARBA" id="ARBA00004496"/>
    </source>
</evidence>
<dbReference type="EMBL" id="UOGA01000226">
    <property type="protein sequence ID" value="VAX22466.1"/>
    <property type="molecule type" value="Genomic_DNA"/>
</dbReference>
<dbReference type="CDD" id="cd06559">
    <property type="entry name" value="Endonuclease_V"/>
    <property type="match status" value="1"/>
</dbReference>
<keyword evidence="5 6" id="KW-0378">Hydrolase</keyword>
<dbReference type="AlphaFoldDB" id="A0A3B1BVV5"/>
<comment type="subcellular location">
    <subcellularLocation>
        <location evidence="1">Cytoplasm</location>
    </subcellularLocation>
</comment>